<proteinExistence type="predicted"/>
<evidence type="ECO:0000313" key="2">
    <source>
        <dbReference type="Proteomes" id="UP000887013"/>
    </source>
</evidence>
<sequence length="114" mass="12898">MRKCVQIKPRALVFVVETDRSVVLRCLLTSGHRIDILLKTRERDVGRCRESGHKRHFIGKMTFLAHIQTSPVRAGFLSLRFLKSPVVSFSKMPFHILTVKISVSLIIPSIVTSG</sequence>
<dbReference type="AlphaFoldDB" id="A0A8X6PMJ8"/>
<gene>
    <name evidence="1" type="ORF">NPIL_564541</name>
</gene>
<dbReference type="Proteomes" id="UP000887013">
    <property type="component" value="Unassembled WGS sequence"/>
</dbReference>
<evidence type="ECO:0000313" key="1">
    <source>
        <dbReference type="EMBL" id="GFT78901.1"/>
    </source>
</evidence>
<name>A0A8X6PMJ8_NEPPI</name>
<accession>A0A8X6PMJ8</accession>
<protein>
    <submittedName>
        <fullName evidence="1">Uncharacterized protein</fullName>
    </submittedName>
</protein>
<keyword evidence="2" id="KW-1185">Reference proteome</keyword>
<dbReference type="EMBL" id="BMAW01022663">
    <property type="protein sequence ID" value="GFT78901.1"/>
    <property type="molecule type" value="Genomic_DNA"/>
</dbReference>
<comment type="caution">
    <text evidence="1">The sequence shown here is derived from an EMBL/GenBank/DDBJ whole genome shotgun (WGS) entry which is preliminary data.</text>
</comment>
<organism evidence="1 2">
    <name type="scientific">Nephila pilipes</name>
    <name type="common">Giant wood spider</name>
    <name type="synonym">Nephila maculata</name>
    <dbReference type="NCBI Taxonomy" id="299642"/>
    <lineage>
        <taxon>Eukaryota</taxon>
        <taxon>Metazoa</taxon>
        <taxon>Ecdysozoa</taxon>
        <taxon>Arthropoda</taxon>
        <taxon>Chelicerata</taxon>
        <taxon>Arachnida</taxon>
        <taxon>Araneae</taxon>
        <taxon>Araneomorphae</taxon>
        <taxon>Entelegynae</taxon>
        <taxon>Araneoidea</taxon>
        <taxon>Nephilidae</taxon>
        <taxon>Nephila</taxon>
    </lineage>
</organism>
<reference evidence="1" key="1">
    <citation type="submission" date="2020-08" db="EMBL/GenBank/DDBJ databases">
        <title>Multicomponent nature underlies the extraordinary mechanical properties of spider dragline silk.</title>
        <authorList>
            <person name="Kono N."/>
            <person name="Nakamura H."/>
            <person name="Mori M."/>
            <person name="Yoshida Y."/>
            <person name="Ohtoshi R."/>
            <person name="Malay A.D."/>
            <person name="Moran D.A.P."/>
            <person name="Tomita M."/>
            <person name="Numata K."/>
            <person name="Arakawa K."/>
        </authorList>
    </citation>
    <scope>NUCLEOTIDE SEQUENCE</scope>
</reference>